<accession>D2A5M6</accession>
<dbReference type="OMA" id="PGYTCQN"/>
<dbReference type="PROSITE" id="PS50023">
    <property type="entry name" value="LIM_DOMAIN_2"/>
    <property type="match status" value="1"/>
</dbReference>
<evidence type="ECO:0000256" key="1">
    <source>
        <dbReference type="ARBA" id="ARBA00022723"/>
    </source>
</evidence>
<dbReference type="SMART" id="SM00132">
    <property type="entry name" value="LIM"/>
    <property type="match status" value="1"/>
</dbReference>
<evidence type="ECO:0000256" key="2">
    <source>
        <dbReference type="ARBA" id="ARBA00022833"/>
    </source>
</evidence>
<sequence>MRTVCCKSSDSDDCPRDVHSCSCIPSCCQTPCPCQACCEESCCEDRCFKRIHCRPRSPKPLNYPPRPPKCTCNKCCPPPPMKRCPDPCCSRKKSCRPPPCPPTPRCPPPPRCPSPQRCRSPCPPPSNNCCKNKMIYFRPRCPSPSCGRSRSCKPRPCKRCCSCEDRCKRCGEKVFAAEKVLTSHGSYHLGCFSCYCCCKSLCVKTMYEACGEIYCRQCYNNYFGISSYGYCGNVC</sequence>
<organism evidence="6 7">
    <name type="scientific">Tribolium castaneum</name>
    <name type="common">Red flour beetle</name>
    <dbReference type="NCBI Taxonomy" id="7070"/>
    <lineage>
        <taxon>Eukaryota</taxon>
        <taxon>Metazoa</taxon>
        <taxon>Ecdysozoa</taxon>
        <taxon>Arthropoda</taxon>
        <taxon>Hexapoda</taxon>
        <taxon>Insecta</taxon>
        <taxon>Pterygota</taxon>
        <taxon>Neoptera</taxon>
        <taxon>Endopterygota</taxon>
        <taxon>Coleoptera</taxon>
        <taxon>Polyphaga</taxon>
        <taxon>Cucujiformia</taxon>
        <taxon>Tenebrionidae</taxon>
        <taxon>Tenebrionidae incertae sedis</taxon>
        <taxon>Tribolium</taxon>
    </lineage>
</organism>
<reference evidence="6 7" key="2">
    <citation type="journal article" date="2010" name="Nucleic Acids Res.">
        <title>BeetleBase in 2010: revisions to provide comprehensive genomic information for Tribolium castaneum.</title>
        <authorList>
            <person name="Kim H.S."/>
            <person name="Murphy T."/>
            <person name="Xia J."/>
            <person name="Caragea D."/>
            <person name="Park Y."/>
            <person name="Beeman R.W."/>
            <person name="Lorenzen M.D."/>
            <person name="Butcher S."/>
            <person name="Manak J.R."/>
            <person name="Brown S.J."/>
        </authorList>
    </citation>
    <scope>GENOME REANNOTATION</scope>
    <source>
        <strain evidence="6 7">Georgia GA2</strain>
    </source>
</reference>
<keyword evidence="2 4" id="KW-0862">Zinc</keyword>
<keyword evidence="1 4" id="KW-0479">Metal-binding</keyword>
<evidence type="ECO:0000259" key="5">
    <source>
        <dbReference type="PROSITE" id="PS50023"/>
    </source>
</evidence>
<dbReference type="PROSITE" id="PS00478">
    <property type="entry name" value="LIM_DOMAIN_1"/>
    <property type="match status" value="1"/>
</dbReference>
<dbReference type="HOGENOM" id="CLU_1181558_0_0_1"/>
<reference evidence="6 7" key="1">
    <citation type="journal article" date="2008" name="Nature">
        <title>The genome of the model beetle and pest Tribolium castaneum.</title>
        <authorList>
            <consortium name="Tribolium Genome Sequencing Consortium"/>
            <person name="Richards S."/>
            <person name="Gibbs R.A."/>
            <person name="Weinstock G.M."/>
            <person name="Brown S.J."/>
            <person name="Denell R."/>
            <person name="Beeman R.W."/>
            <person name="Gibbs R."/>
            <person name="Beeman R.W."/>
            <person name="Brown S.J."/>
            <person name="Bucher G."/>
            <person name="Friedrich M."/>
            <person name="Grimmelikhuijzen C.J."/>
            <person name="Klingler M."/>
            <person name="Lorenzen M."/>
            <person name="Richards S."/>
            <person name="Roth S."/>
            <person name="Schroder R."/>
            <person name="Tautz D."/>
            <person name="Zdobnov E.M."/>
            <person name="Muzny D."/>
            <person name="Gibbs R.A."/>
            <person name="Weinstock G.M."/>
            <person name="Attaway T."/>
            <person name="Bell S."/>
            <person name="Buhay C.J."/>
            <person name="Chandrabose M.N."/>
            <person name="Chavez D."/>
            <person name="Clerk-Blankenburg K.P."/>
            <person name="Cree A."/>
            <person name="Dao M."/>
            <person name="Davis C."/>
            <person name="Chacko J."/>
            <person name="Dinh H."/>
            <person name="Dugan-Rocha S."/>
            <person name="Fowler G."/>
            <person name="Garner T.T."/>
            <person name="Garnes J."/>
            <person name="Gnirke A."/>
            <person name="Hawes A."/>
            <person name="Hernandez J."/>
            <person name="Hines S."/>
            <person name="Holder M."/>
            <person name="Hume J."/>
            <person name="Jhangiani S.N."/>
            <person name="Joshi V."/>
            <person name="Khan Z.M."/>
            <person name="Jackson L."/>
            <person name="Kovar C."/>
            <person name="Kowis A."/>
            <person name="Lee S."/>
            <person name="Lewis L.R."/>
            <person name="Margolis J."/>
            <person name="Morgan M."/>
            <person name="Nazareth L.V."/>
            <person name="Nguyen N."/>
            <person name="Okwuonu G."/>
            <person name="Parker D."/>
            <person name="Richards S."/>
            <person name="Ruiz S.J."/>
            <person name="Santibanez J."/>
            <person name="Savard J."/>
            <person name="Scherer S.E."/>
            <person name="Schneider B."/>
            <person name="Sodergren E."/>
            <person name="Tautz D."/>
            <person name="Vattahil S."/>
            <person name="Villasana D."/>
            <person name="White C.S."/>
            <person name="Wright R."/>
            <person name="Park Y."/>
            <person name="Beeman R.W."/>
            <person name="Lord J."/>
            <person name="Oppert B."/>
            <person name="Lorenzen M."/>
            <person name="Brown S."/>
            <person name="Wang L."/>
            <person name="Savard J."/>
            <person name="Tautz D."/>
            <person name="Richards S."/>
            <person name="Weinstock G."/>
            <person name="Gibbs R.A."/>
            <person name="Liu Y."/>
            <person name="Worley K."/>
            <person name="Weinstock G."/>
            <person name="Elsik C.G."/>
            <person name="Reese J.T."/>
            <person name="Elhaik E."/>
            <person name="Landan G."/>
            <person name="Graur D."/>
            <person name="Arensburger P."/>
            <person name="Atkinson P."/>
            <person name="Beeman R.W."/>
            <person name="Beidler J."/>
            <person name="Brown S.J."/>
            <person name="Demuth J.P."/>
            <person name="Drury D.W."/>
            <person name="Du Y.Z."/>
            <person name="Fujiwara H."/>
            <person name="Lorenzen M."/>
            <person name="Maselli V."/>
            <person name="Osanai M."/>
            <person name="Park Y."/>
            <person name="Robertson H.M."/>
            <person name="Tu Z."/>
            <person name="Wang J.J."/>
            <person name="Wang S."/>
            <person name="Richards S."/>
            <person name="Song H."/>
            <person name="Zhang L."/>
            <person name="Sodergren E."/>
            <person name="Werner D."/>
            <person name="Stanke M."/>
            <person name="Morgenstern B."/>
            <person name="Solovyev V."/>
            <person name="Kosarev P."/>
            <person name="Brown G."/>
            <person name="Chen H.C."/>
            <person name="Ermolaeva O."/>
            <person name="Hlavina W."/>
            <person name="Kapustin Y."/>
            <person name="Kiryutin B."/>
            <person name="Kitts P."/>
            <person name="Maglott D."/>
            <person name="Pruitt K."/>
            <person name="Sapojnikov V."/>
            <person name="Souvorov A."/>
            <person name="Mackey A.J."/>
            <person name="Waterhouse R.M."/>
            <person name="Wyder S."/>
            <person name="Zdobnov E.M."/>
            <person name="Zdobnov E.M."/>
            <person name="Wyder S."/>
            <person name="Kriventseva E.V."/>
            <person name="Kadowaki T."/>
            <person name="Bork P."/>
            <person name="Aranda M."/>
            <person name="Bao R."/>
            <person name="Beermann A."/>
            <person name="Berns N."/>
            <person name="Bolognesi R."/>
            <person name="Bonneton F."/>
            <person name="Bopp D."/>
            <person name="Brown S.J."/>
            <person name="Bucher G."/>
            <person name="Butts T."/>
            <person name="Chaumot A."/>
            <person name="Denell R.E."/>
            <person name="Ferrier D.E."/>
            <person name="Friedrich M."/>
            <person name="Gordon C.M."/>
            <person name="Jindra M."/>
            <person name="Klingler M."/>
            <person name="Lan Q."/>
            <person name="Lattorff H.M."/>
            <person name="Laudet V."/>
            <person name="von Levetsow C."/>
            <person name="Liu Z."/>
            <person name="Lutz R."/>
            <person name="Lynch J.A."/>
            <person name="da Fonseca R.N."/>
            <person name="Posnien N."/>
            <person name="Reuter R."/>
            <person name="Roth S."/>
            <person name="Savard J."/>
            <person name="Schinko J.B."/>
            <person name="Schmitt C."/>
            <person name="Schoppmeier M."/>
            <person name="Schroder R."/>
            <person name="Shippy T.D."/>
            <person name="Simonnet F."/>
            <person name="Marques-Souza H."/>
            <person name="Tautz D."/>
            <person name="Tomoyasu Y."/>
            <person name="Trauner J."/>
            <person name="Van der Zee M."/>
            <person name="Vervoort M."/>
            <person name="Wittkopp N."/>
            <person name="Wimmer E.A."/>
            <person name="Yang X."/>
            <person name="Jones A.K."/>
            <person name="Sattelle D.B."/>
            <person name="Ebert P.R."/>
            <person name="Nelson D."/>
            <person name="Scott J.G."/>
            <person name="Beeman R.W."/>
            <person name="Muthukrishnan S."/>
            <person name="Kramer K.J."/>
            <person name="Arakane Y."/>
            <person name="Beeman R.W."/>
            <person name="Zhu Q."/>
            <person name="Hogenkamp D."/>
            <person name="Dixit R."/>
            <person name="Oppert B."/>
            <person name="Jiang H."/>
            <person name="Zou Z."/>
            <person name="Marshall J."/>
            <person name="Elpidina E."/>
            <person name="Vinokurov K."/>
            <person name="Oppert C."/>
            <person name="Zou Z."/>
            <person name="Evans J."/>
            <person name="Lu Z."/>
            <person name="Zhao P."/>
            <person name="Sumathipala N."/>
            <person name="Altincicek B."/>
            <person name="Vilcinskas A."/>
            <person name="Williams M."/>
            <person name="Hultmark D."/>
            <person name="Hetru C."/>
            <person name="Jiang H."/>
            <person name="Grimmelikhuijzen C.J."/>
            <person name="Hauser F."/>
            <person name="Cazzamali G."/>
            <person name="Williamson M."/>
            <person name="Park Y."/>
            <person name="Li B."/>
            <person name="Tanaka Y."/>
            <person name="Predel R."/>
            <person name="Neupert S."/>
            <person name="Schachtner J."/>
            <person name="Verleyen P."/>
            <person name="Raible F."/>
            <person name="Bork P."/>
            <person name="Friedrich M."/>
            <person name="Walden K.K."/>
            <person name="Robertson H.M."/>
            <person name="Angeli S."/>
            <person name="Foret S."/>
            <person name="Bucher G."/>
            <person name="Schuetz S."/>
            <person name="Maleszka R."/>
            <person name="Wimmer E.A."/>
            <person name="Beeman R.W."/>
            <person name="Lorenzen M."/>
            <person name="Tomoyasu Y."/>
            <person name="Miller S.C."/>
            <person name="Grossmann D."/>
            <person name="Bucher G."/>
        </authorList>
    </citation>
    <scope>NUCLEOTIDE SEQUENCE [LARGE SCALE GENOMIC DNA]</scope>
    <source>
        <strain evidence="6 7">Georgia GA2</strain>
    </source>
</reference>
<dbReference type="EMBL" id="KQ971345">
    <property type="protein sequence ID" value="EFA05051.1"/>
    <property type="molecule type" value="Genomic_DNA"/>
</dbReference>
<dbReference type="GO" id="GO:0046872">
    <property type="term" value="F:metal ion binding"/>
    <property type="evidence" value="ECO:0007669"/>
    <property type="project" value="UniProtKB-KW"/>
</dbReference>
<evidence type="ECO:0000313" key="7">
    <source>
        <dbReference type="Proteomes" id="UP000007266"/>
    </source>
</evidence>
<gene>
    <name evidence="6" type="primary">AUGUSTUS-3.0.2_15145</name>
    <name evidence="6" type="ORF">TcasGA2_TC015145</name>
</gene>
<dbReference type="AlphaFoldDB" id="D2A5M6"/>
<proteinExistence type="predicted"/>
<dbReference type="Proteomes" id="UP000007266">
    <property type="component" value="Linkage group 6"/>
</dbReference>
<protein>
    <recommendedName>
        <fullName evidence="5">LIM zinc-binding domain-containing protein</fullName>
    </recommendedName>
</protein>
<dbReference type="PhylomeDB" id="D2A5M6"/>
<dbReference type="InterPro" id="IPR001781">
    <property type="entry name" value="Znf_LIM"/>
</dbReference>
<evidence type="ECO:0000256" key="4">
    <source>
        <dbReference type="PROSITE-ProRule" id="PRU00125"/>
    </source>
</evidence>
<evidence type="ECO:0000256" key="3">
    <source>
        <dbReference type="ARBA" id="ARBA00023038"/>
    </source>
</evidence>
<keyword evidence="3 4" id="KW-0440">LIM domain</keyword>
<evidence type="ECO:0000313" key="6">
    <source>
        <dbReference type="EMBL" id="EFA05051.1"/>
    </source>
</evidence>
<keyword evidence="7" id="KW-1185">Reference proteome</keyword>
<name>D2A5M6_TRICA</name>
<feature type="domain" description="LIM zinc-binding" evidence="5">
    <location>
        <begin position="165"/>
        <end position="225"/>
    </location>
</feature>